<evidence type="ECO:0000313" key="2">
    <source>
        <dbReference type="EMBL" id="ORZ33069.1"/>
    </source>
</evidence>
<organism evidence="2 3">
    <name type="scientific">Catenaria anguillulae PL171</name>
    <dbReference type="NCBI Taxonomy" id="765915"/>
    <lineage>
        <taxon>Eukaryota</taxon>
        <taxon>Fungi</taxon>
        <taxon>Fungi incertae sedis</taxon>
        <taxon>Blastocladiomycota</taxon>
        <taxon>Blastocladiomycetes</taxon>
        <taxon>Blastocladiales</taxon>
        <taxon>Catenariaceae</taxon>
        <taxon>Catenaria</taxon>
    </lineage>
</organism>
<proteinExistence type="predicted"/>
<feature type="region of interest" description="Disordered" evidence="1">
    <location>
        <begin position="51"/>
        <end position="71"/>
    </location>
</feature>
<comment type="caution">
    <text evidence="2">The sequence shown here is derived from an EMBL/GenBank/DDBJ whole genome shotgun (WGS) entry which is preliminary data.</text>
</comment>
<protein>
    <submittedName>
        <fullName evidence="2">Uncharacterized protein</fullName>
    </submittedName>
</protein>
<dbReference type="EMBL" id="MCFL01000039">
    <property type="protein sequence ID" value="ORZ33069.1"/>
    <property type="molecule type" value="Genomic_DNA"/>
</dbReference>
<evidence type="ECO:0000256" key="1">
    <source>
        <dbReference type="SAM" id="MobiDB-lite"/>
    </source>
</evidence>
<reference evidence="2 3" key="1">
    <citation type="submission" date="2016-07" db="EMBL/GenBank/DDBJ databases">
        <title>Pervasive Adenine N6-methylation of Active Genes in Fungi.</title>
        <authorList>
            <consortium name="DOE Joint Genome Institute"/>
            <person name="Mondo S.J."/>
            <person name="Dannebaum R.O."/>
            <person name="Kuo R.C."/>
            <person name="Labutti K."/>
            <person name="Haridas S."/>
            <person name="Kuo A."/>
            <person name="Salamov A."/>
            <person name="Ahrendt S.R."/>
            <person name="Lipzen A."/>
            <person name="Sullivan W."/>
            <person name="Andreopoulos W.B."/>
            <person name="Clum A."/>
            <person name="Lindquist E."/>
            <person name="Daum C."/>
            <person name="Ramamoorthy G.K."/>
            <person name="Gryganskyi A."/>
            <person name="Culley D."/>
            <person name="Magnuson J.K."/>
            <person name="James T.Y."/>
            <person name="O'Malley M.A."/>
            <person name="Stajich J.E."/>
            <person name="Spatafora J.W."/>
            <person name="Visel A."/>
            <person name="Grigoriev I.V."/>
        </authorList>
    </citation>
    <scope>NUCLEOTIDE SEQUENCE [LARGE SCALE GENOMIC DNA]</scope>
    <source>
        <strain evidence="2 3">PL171</strain>
    </source>
</reference>
<evidence type="ECO:0000313" key="3">
    <source>
        <dbReference type="Proteomes" id="UP000193411"/>
    </source>
</evidence>
<accession>A0A1Y2HEU2</accession>
<keyword evidence="3" id="KW-1185">Reference proteome</keyword>
<sequence>MSGGWSSAVFAGQVDSAEAIEGIDGAGCCCLAFLLFPFATPAAVLLAAAPEDGSGRTTSDDSDPVVGSPNWDMDKDTAITELLVEPAAAAAVAALAPELEMSCAIARRAETDTFPEDDVTDGLSWLPLFLPNVV</sequence>
<name>A0A1Y2HEU2_9FUNG</name>
<dbReference type="Proteomes" id="UP000193411">
    <property type="component" value="Unassembled WGS sequence"/>
</dbReference>
<dbReference type="AlphaFoldDB" id="A0A1Y2HEU2"/>
<gene>
    <name evidence="2" type="ORF">BCR44DRAFT_1439039</name>
</gene>